<evidence type="ECO:0000259" key="8">
    <source>
        <dbReference type="Pfam" id="PF20684"/>
    </source>
</evidence>
<accession>A0AAV9WQN9</accession>
<evidence type="ECO:0000256" key="6">
    <source>
        <dbReference type="SAM" id="MobiDB-lite"/>
    </source>
</evidence>
<feature type="transmembrane region" description="Helical" evidence="7">
    <location>
        <begin position="312"/>
        <end position="331"/>
    </location>
</feature>
<dbReference type="InterPro" id="IPR049326">
    <property type="entry name" value="Rhodopsin_dom_fungi"/>
</dbReference>
<sequence length="498" mass="55833">MTNPVNITELLRLSKYNDAVQKSGLLTAPIPPEIWKDKVLNPNYVPTDLSTLLLIITWLCIFVPLVGVILRFLARFGTESPLGLDDWFSAVAWVASAAYCSTSIAGVKLTGAGQHIWYASGRELDVGYTLGYLQQIFYGIASFFLHMAIMFFYIRIIPPELFARKVLYAFFTFHIIYLPIYVTVASVQCSPVRSSYDLKYRLEVGEGNKCLNPFKLALVLTIVGIITDCLLFLLPLSMVWGMSLEFGKKVLVSGLFLLGGLACVTSGIRLHYLKALYAGFDRTFDVVPVSALGHIEIALGLLTACLPMMRQAILLLPHGSFYSLMLSRIKFRWRRRRRRRREGVILRGLRRGHSTIRIRKPGDSRSTADHAEERVAEPYDLRELEVAQVPPAPAIPPPVAIEAGCSKRNPPSFGEGSGGRSRPSTRGSGSANRRNSRHDRFVRDIMREACKIQDSGEAIEMEDMWVMMEDGPIRLPIIRHQSPRRSSSRSRSRTRGVG</sequence>
<reference evidence="9 10" key="1">
    <citation type="submission" date="2023-08" db="EMBL/GenBank/DDBJ databases">
        <authorList>
            <person name="Palmer J.M."/>
        </authorList>
    </citation>
    <scope>NUCLEOTIDE SEQUENCE [LARGE SCALE GENOMIC DNA]</scope>
    <source>
        <strain evidence="9 10">TWF481</strain>
    </source>
</reference>
<gene>
    <name evidence="9" type="ORF">TWF481_004577</name>
</gene>
<evidence type="ECO:0000256" key="2">
    <source>
        <dbReference type="ARBA" id="ARBA00022692"/>
    </source>
</evidence>
<feature type="compositionally biased region" description="Low complexity" evidence="6">
    <location>
        <begin position="410"/>
        <end position="433"/>
    </location>
</feature>
<feature type="domain" description="Rhodopsin" evidence="8">
    <location>
        <begin position="70"/>
        <end position="313"/>
    </location>
</feature>
<dbReference type="AlphaFoldDB" id="A0AAV9WQN9"/>
<comment type="subcellular location">
    <subcellularLocation>
        <location evidence="1">Membrane</location>
        <topology evidence="1">Multi-pass membrane protein</topology>
    </subcellularLocation>
</comment>
<evidence type="ECO:0000256" key="4">
    <source>
        <dbReference type="ARBA" id="ARBA00023136"/>
    </source>
</evidence>
<feature type="compositionally biased region" description="Basic residues" evidence="6">
    <location>
        <begin position="481"/>
        <end position="498"/>
    </location>
</feature>
<protein>
    <recommendedName>
        <fullName evidence="8">Rhodopsin domain-containing protein</fullName>
    </recommendedName>
</protein>
<keyword evidence="4 7" id="KW-0472">Membrane</keyword>
<evidence type="ECO:0000256" key="7">
    <source>
        <dbReference type="SAM" id="Phobius"/>
    </source>
</evidence>
<evidence type="ECO:0000313" key="9">
    <source>
        <dbReference type="EMBL" id="KAK6509848.1"/>
    </source>
</evidence>
<keyword evidence="3 7" id="KW-1133">Transmembrane helix</keyword>
<feature type="transmembrane region" description="Helical" evidence="7">
    <location>
        <begin position="86"/>
        <end position="107"/>
    </location>
</feature>
<feature type="transmembrane region" description="Helical" evidence="7">
    <location>
        <begin position="216"/>
        <end position="238"/>
    </location>
</feature>
<evidence type="ECO:0000256" key="5">
    <source>
        <dbReference type="ARBA" id="ARBA00038359"/>
    </source>
</evidence>
<comment type="similarity">
    <text evidence="5">Belongs to the SAT4 family.</text>
</comment>
<feature type="region of interest" description="Disordered" evidence="6">
    <location>
        <begin position="477"/>
        <end position="498"/>
    </location>
</feature>
<feature type="transmembrane region" description="Helical" evidence="7">
    <location>
        <begin position="250"/>
        <end position="272"/>
    </location>
</feature>
<evidence type="ECO:0000256" key="1">
    <source>
        <dbReference type="ARBA" id="ARBA00004141"/>
    </source>
</evidence>
<evidence type="ECO:0000256" key="3">
    <source>
        <dbReference type="ARBA" id="ARBA00022989"/>
    </source>
</evidence>
<dbReference type="Proteomes" id="UP001370758">
    <property type="component" value="Unassembled WGS sequence"/>
</dbReference>
<dbReference type="PANTHER" id="PTHR33048">
    <property type="entry name" value="PTH11-LIKE INTEGRAL MEMBRANE PROTEIN (AFU_ORTHOLOGUE AFUA_5G11245)"/>
    <property type="match status" value="1"/>
</dbReference>
<organism evidence="9 10">
    <name type="scientific">Arthrobotrys musiformis</name>
    <dbReference type="NCBI Taxonomy" id="47236"/>
    <lineage>
        <taxon>Eukaryota</taxon>
        <taxon>Fungi</taxon>
        <taxon>Dikarya</taxon>
        <taxon>Ascomycota</taxon>
        <taxon>Pezizomycotina</taxon>
        <taxon>Orbiliomycetes</taxon>
        <taxon>Orbiliales</taxon>
        <taxon>Orbiliaceae</taxon>
        <taxon>Arthrobotrys</taxon>
    </lineage>
</organism>
<dbReference type="EMBL" id="JAVHJL010000002">
    <property type="protein sequence ID" value="KAK6509848.1"/>
    <property type="molecule type" value="Genomic_DNA"/>
</dbReference>
<keyword evidence="10" id="KW-1185">Reference proteome</keyword>
<evidence type="ECO:0000313" key="10">
    <source>
        <dbReference type="Proteomes" id="UP001370758"/>
    </source>
</evidence>
<comment type="caution">
    <text evidence="9">The sequence shown here is derived from an EMBL/GenBank/DDBJ whole genome shotgun (WGS) entry which is preliminary data.</text>
</comment>
<dbReference type="InterPro" id="IPR052337">
    <property type="entry name" value="SAT4-like"/>
</dbReference>
<dbReference type="GO" id="GO:0016020">
    <property type="term" value="C:membrane"/>
    <property type="evidence" value="ECO:0007669"/>
    <property type="project" value="UniProtKB-SubCell"/>
</dbReference>
<feature type="transmembrane region" description="Helical" evidence="7">
    <location>
        <begin position="136"/>
        <end position="154"/>
    </location>
</feature>
<feature type="region of interest" description="Disordered" evidence="6">
    <location>
        <begin position="392"/>
        <end position="439"/>
    </location>
</feature>
<name>A0AAV9WQN9_9PEZI</name>
<proteinExistence type="inferred from homology"/>
<feature type="transmembrane region" description="Helical" evidence="7">
    <location>
        <begin position="52"/>
        <end position="74"/>
    </location>
</feature>
<dbReference type="Pfam" id="PF20684">
    <property type="entry name" value="Fung_rhodopsin"/>
    <property type="match status" value="1"/>
</dbReference>
<keyword evidence="2 7" id="KW-0812">Transmembrane</keyword>
<feature type="transmembrane region" description="Helical" evidence="7">
    <location>
        <begin position="166"/>
        <end position="187"/>
    </location>
</feature>
<dbReference type="PANTHER" id="PTHR33048:SF129">
    <property type="entry name" value="INTEGRAL MEMBRANE PROTEIN-RELATED"/>
    <property type="match status" value="1"/>
</dbReference>